<accession>A0A016W388</accession>
<evidence type="ECO:0000313" key="2">
    <source>
        <dbReference type="Proteomes" id="UP000024635"/>
    </source>
</evidence>
<evidence type="ECO:0000313" key="1">
    <source>
        <dbReference type="EMBL" id="EYC33458.1"/>
    </source>
</evidence>
<gene>
    <name evidence="1" type="primary">Acey_s0002.g811</name>
    <name evidence="1" type="ORF">Y032_0002g811</name>
</gene>
<sequence>MIEVQKQLAKEMSVQGSQAAGSRSELFTEETPVTVLCNFWQVADEGWKYGNLPFSFTITNNLTTSVSFLVTT</sequence>
<organism evidence="1 2">
    <name type="scientific">Ancylostoma ceylanicum</name>
    <dbReference type="NCBI Taxonomy" id="53326"/>
    <lineage>
        <taxon>Eukaryota</taxon>
        <taxon>Metazoa</taxon>
        <taxon>Ecdysozoa</taxon>
        <taxon>Nematoda</taxon>
        <taxon>Chromadorea</taxon>
        <taxon>Rhabditida</taxon>
        <taxon>Rhabditina</taxon>
        <taxon>Rhabditomorpha</taxon>
        <taxon>Strongyloidea</taxon>
        <taxon>Ancylostomatidae</taxon>
        <taxon>Ancylostomatinae</taxon>
        <taxon>Ancylostoma</taxon>
    </lineage>
</organism>
<comment type="caution">
    <text evidence="1">The sequence shown here is derived from an EMBL/GenBank/DDBJ whole genome shotgun (WGS) entry which is preliminary data.</text>
</comment>
<reference evidence="2" key="1">
    <citation type="journal article" date="2015" name="Nat. Genet.">
        <title>The genome and transcriptome of the zoonotic hookworm Ancylostoma ceylanicum identify infection-specific gene families.</title>
        <authorList>
            <person name="Schwarz E.M."/>
            <person name="Hu Y."/>
            <person name="Antoshechkin I."/>
            <person name="Miller M.M."/>
            <person name="Sternberg P.W."/>
            <person name="Aroian R.V."/>
        </authorList>
    </citation>
    <scope>NUCLEOTIDE SEQUENCE</scope>
    <source>
        <strain evidence="2">HY135</strain>
    </source>
</reference>
<proteinExistence type="predicted"/>
<dbReference type="AlphaFoldDB" id="A0A016W388"/>
<protein>
    <submittedName>
        <fullName evidence="1">Uncharacterized protein</fullName>
    </submittedName>
</protein>
<name>A0A016W388_9BILA</name>
<dbReference type="EMBL" id="JARK01001338">
    <property type="protein sequence ID" value="EYC33458.1"/>
    <property type="molecule type" value="Genomic_DNA"/>
</dbReference>
<keyword evidence="2" id="KW-1185">Reference proteome</keyword>
<dbReference type="Proteomes" id="UP000024635">
    <property type="component" value="Unassembled WGS sequence"/>
</dbReference>